<dbReference type="Pfam" id="PF01420">
    <property type="entry name" value="Methylase_S"/>
    <property type="match status" value="2"/>
</dbReference>
<dbReference type="PANTHER" id="PTHR30408">
    <property type="entry name" value="TYPE-1 RESTRICTION ENZYME ECOKI SPECIFICITY PROTEIN"/>
    <property type="match status" value="1"/>
</dbReference>
<dbReference type="GO" id="GO:0004519">
    <property type="term" value="F:endonuclease activity"/>
    <property type="evidence" value="ECO:0007669"/>
    <property type="project" value="UniProtKB-KW"/>
</dbReference>
<keyword evidence="5" id="KW-0255">Endonuclease</keyword>
<dbReference type="GO" id="GO:0016787">
    <property type="term" value="F:hydrolase activity"/>
    <property type="evidence" value="ECO:0007669"/>
    <property type="project" value="UniProtKB-KW"/>
</dbReference>
<feature type="domain" description="Type I restriction modification DNA specificity" evidence="4">
    <location>
        <begin position="2"/>
        <end position="181"/>
    </location>
</feature>
<keyword evidence="5" id="KW-0378">Hydrolase</keyword>
<dbReference type="InterPro" id="IPR044946">
    <property type="entry name" value="Restrct_endonuc_typeI_TRD_sf"/>
</dbReference>
<accession>A0ABY8RZF5</accession>
<dbReference type="Gene3D" id="3.90.220.20">
    <property type="entry name" value="DNA methylase specificity domains"/>
    <property type="match status" value="2"/>
</dbReference>
<dbReference type="PANTHER" id="PTHR30408:SF13">
    <property type="entry name" value="TYPE I RESTRICTION ENZYME HINDI SPECIFICITY SUBUNIT"/>
    <property type="match status" value="1"/>
</dbReference>
<keyword evidence="6" id="KW-1185">Reference proteome</keyword>
<evidence type="ECO:0000259" key="4">
    <source>
        <dbReference type="Pfam" id="PF01420"/>
    </source>
</evidence>
<evidence type="ECO:0000256" key="3">
    <source>
        <dbReference type="ARBA" id="ARBA00023125"/>
    </source>
</evidence>
<dbReference type="SUPFAM" id="SSF116734">
    <property type="entry name" value="DNA methylase specificity domain"/>
    <property type="match status" value="2"/>
</dbReference>
<sequence length="398" mass="45551">MKKVKLKDVLTEIIDFSSKAKYSGRSNITSERYIPTLSALSVHNNFIDYSKCYYVTLNEYKEMTSNRIPKIGDILLTKEAPVGRVAMLDKDNIAIGRRLWLLTGKENILDNNYLLYFLQWNKTQKLLKSISGGSTVKSVNINSFKNIEVNIHSYEEQIKIGHILSLIDKKINLNNKINDNLVKQAKLAYDYLFKNKQRNRSYNFDDQENVPLKDFCENIITGKTPPTTNESFFNGDIPFITIEDLSKSIFITKTHRTLSAEGANFQSNKFIPSGSLCVSCIATIGKIGFTTSLSQTNQQINSVIFPDNKYNNYIYFALEELFRNASFKTGNVFANLNKTEFSEILILKPSDELLLEFNKTTSILFKKIRSNSFENDTLYSIREKLLPLLMNGQVTIED</sequence>
<reference evidence="5 6" key="1">
    <citation type="journal article" date="2020" name="Vet. Res.">
        <title>Phylogenomic analysis of Mycoplasma bovis from Belgian veal, dairy and beef herds.</title>
        <authorList>
            <person name="Bokma J."/>
            <person name="Vereecke N."/>
            <person name="De Bleecker K."/>
            <person name="Callens J."/>
            <person name="Ribbens S."/>
            <person name="Nauwynck H."/>
            <person name="Haesebrouck F."/>
            <person name="Theuns S."/>
            <person name="Boyen F."/>
            <person name="Pardon B."/>
        </authorList>
    </citation>
    <scope>NUCLEOTIDE SEQUENCE [LARGE SCALE GENOMIC DNA]</scope>
    <source>
        <strain evidence="5 6">Mb222</strain>
    </source>
</reference>
<dbReference type="CDD" id="cd17251">
    <property type="entry name" value="RMtype1_S_HinAWORF1578P-TRD2-CR2_like"/>
    <property type="match status" value="1"/>
</dbReference>
<dbReference type="RefSeq" id="WP_081375234.1">
    <property type="nucleotide sequence ID" value="NZ_CP022588.1"/>
</dbReference>
<dbReference type="Proteomes" id="UP000596039">
    <property type="component" value="Chromosome"/>
</dbReference>
<feature type="domain" description="Type I restriction modification DNA specificity" evidence="4">
    <location>
        <begin position="206"/>
        <end position="350"/>
    </location>
</feature>
<keyword evidence="5" id="KW-0540">Nuclease</keyword>
<dbReference type="EC" id="3.1.21.-" evidence="5"/>
<evidence type="ECO:0000313" key="6">
    <source>
        <dbReference type="Proteomes" id="UP000596039"/>
    </source>
</evidence>
<dbReference type="EMBL" id="CP058496">
    <property type="protein sequence ID" value="WHO15598.1"/>
    <property type="molecule type" value="Genomic_DNA"/>
</dbReference>
<dbReference type="InterPro" id="IPR000055">
    <property type="entry name" value="Restrct_endonuc_typeI_TRD"/>
</dbReference>
<evidence type="ECO:0000313" key="5">
    <source>
        <dbReference type="EMBL" id="WHO15598.1"/>
    </source>
</evidence>
<keyword evidence="3" id="KW-0238">DNA-binding</keyword>
<evidence type="ECO:0000256" key="2">
    <source>
        <dbReference type="ARBA" id="ARBA00022747"/>
    </source>
</evidence>
<organism evidence="5 6">
    <name type="scientific">Mycoplasmopsis bovis</name>
    <name type="common">Mycoplasma bovis</name>
    <dbReference type="NCBI Taxonomy" id="28903"/>
    <lineage>
        <taxon>Bacteria</taxon>
        <taxon>Bacillati</taxon>
        <taxon>Mycoplasmatota</taxon>
        <taxon>Mycoplasmoidales</taxon>
        <taxon>Metamycoplasmataceae</taxon>
        <taxon>Mycoplasmopsis</taxon>
    </lineage>
</organism>
<gene>
    <name evidence="5" type="ORF">HYD69_04880</name>
</gene>
<proteinExistence type="inferred from homology"/>
<comment type="similarity">
    <text evidence="1">Belongs to the type-I restriction system S methylase family.</text>
</comment>
<dbReference type="InterPro" id="IPR052021">
    <property type="entry name" value="Type-I_RS_S_subunit"/>
</dbReference>
<name>A0ABY8RZF5_MYCBV</name>
<keyword evidence="2" id="KW-0680">Restriction system</keyword>
<protein>
    <submittedName>
        <fullName evidence="5">Restriction endonuclease subunit S</fullName>
        <ecNumber evidence="5">3.1.21.-</ecNumber>
    </submittedName>
</protein>
<evidence type="ECO:0000256" key="1">
    <source>
        <dbReference type="ARBA" id="ARBA00010923"/>
    </source>
</evidence>